<evidence type="ECO:0000256" key="1">
    <source>
        <dbReference type="ARBA" id="ARBA00023015"/>
    </source>
</evidence>
<evidence type="ECO:0000256" key="2">
    <source>
        <dbReference type="ARBA" id="ARBA00023125"/>
    </source>
</evidence>
<evidence type="ECO:0000259" key="5">
    <source>
        <dbReference type="PROSITE" id="PS50943"/>
    </source>
</evidence>
<dbReference type="Pfam" id="PF00356">
    <property type="entry name" value="LacI"/>
    <property type="match status" value="1"/>
</dbReference>
<feature type="domain" description="HTH lacI-type" evidence="4">
    <location>
        <begin position="5"/>
        <end position="60"/>
    </location>
</feature>
<accession>A0A1H6ZT72</accession>
<evidence type="ECO:0000256" key="3">
    <source>
        <dbReference type="ARBA" id="ARBA00023163"/>
    </source>
</evidence>
<dbReference type="PANTHER" id="PTHR30146">
    <property type="entry name" value="LACI-RELATED TRANSCRIPTIONAL REPRESSOR"/>
    <property type="match status" value="1"/>
</dbReference>
<keyword evidence="3" id="KW-0804">Transcription</keyword>
<dbReference type="PROSITE" id="PS50932">
    <property type="entry name" value="HTH_LACI_2"/>
    <property type="match status" value="1"/>
</dbReference>
<dbReference type="Gene3D" id="1.10.260.40">
    <property type="entry name" value="lambda repressor-like DNA-binding domains"/>
    <property type="match status" value="1"/>
</dbReference>
<dbReference type="SUPFAM" id="SSF53822">
    <property type="entry name" value="Periplasmic binding protein-like I"/>
    <property type="match status" value="1"/>
</dbReference>
<organism evidence="6 7">
    <name type="scientific">Propionispira arboris</name>
    <dbReference type="NCBI Taxonomy" id="84035"/>
    <lineage>
        <taxon>Bacteria</taxon>
        <taxon>Bacillati</taxon>
        <taxon>Bacillota</taxon>
        <taxon>Negativicutes</taxon>
        <taxon>Selenomonadales</taxon>
        <taxon>Selenomonadaceae</taxon>
        <taxon>Propionispira</taxon>
    </lineage>
</organism>
<dbReference type="SMART" id="SM00354">
    <property type="entry name" value="HTH_LACI"/>
    <property type="match status" value="1"/>
</dbReference>
<dbReference type="Pfam" id="PF00532">
    <property type="entry name" value="Peripla_BP_1"/>
    <property type="match status" value="1"/>
</dbReference>
<dbReference type="Gene3D" id="3.40.50.2300">
    <property type="match status" value="2"/>
</dbReference>
<sequence>MKKNITIVEVAEKAGVSKTTISRYLNGKFEFMSQDSKEKIARVIEELGYRPNNLARSLKSKRSRIIGVIVSDIGSPFSSILLKGISDCCERYGYGVLITNTNDNPKKERDYILSMLDQRVEGIIVNTTGQNDDFLRQIGKGNVPLILADRAIEEKMFDTIRSADYPITIKVAEHLKQRGFTRVGWFVEPLNNGARILRHKAYVAACKEVLHIEPQVYIMEDKSSLAVEKLVQQFIDANGSERKAIYTANGVVTLHIVKALQRMGIHCPDDLGLCGFNNWNWTELVGGGLTVVAQPSYKIGREAVKRMMFRIHRNHNAAPRLIELECELIVRHST</sequence>
<dbReference type="PROSITE" id="PS50943">
    <property type="entry name" value="HTH_CROC1"/>
    <property type="match status" value="1"/>
</dbReference>
<keyword evidence="2" id="KW-0238">DNA-binding</keyword>
<gene>
    <name evidence="6" type="ORF">SAMN05660742_109133</name>
</gene>
<dbReference type="PANTHER" id="PTHR30146:SF145">
    <property type="entry name" value="RIBOSE OPERON REPRESSOR"/>
    <property type="match status" value="1"/>
</dbReference>
<name>A0A1H6ZT72_9FIRM</name>
<keyword evidence="1" id="KW-0805">Transcription regulation</keyword>
<dbReference type="InterPro" id="IPR001761">
    <property type="entry name" value="Peripla_BP/Lac1_sug-bd_dom"/>
</dbReference>
<dbReference type="InterPro" id="IPR010982">
    <property type="entry name" value="Lambda_DNA-bd_dom_sf"/>
</dbReference>
<dbReference type="STRING" id="84035.SAMN05660742_109133"/>
<evidence type="ECO:0000313" key="7">
    <source>
        <dbReference type="Proteomes" id="UP000199662"/>
    </source>
</evidence>
<reference evidence="6 7" key="1">
    <citation type="submission" date="2016-10" db="EMBL/GenBank/DDBJ databases">
        <authorList>
            <person name="de Groot N.N."/>
        </authorList>
    </citation>
    <scope>NUCLEOTIDE SEQUENCE [LARGE SCALE GENOMIC DNA]</scope>
    <source>
        <strain evidence="6 7">DSM 2179</strain>
    </source>
</reference>
<dbReference type="InterPro" id="IPR000843">
    <property type="entry name" value="HTH_LacI"/>
</dbReference>
<proteinExistence type="predicted"/>
<evidence type="ECO:0000259" key="4">
    <source>
        <dbReference type="PROSITE" id="PS50932"/>
    </source>
</evidence>
<dbReference type="SUPFAM" id="SSF47413">
    <property type="entry name" value="lambda repressor-like DNA-binding domains"/>
    <property type="match status" value="1"/>
</dbReference>
<protein>
    <submittedName>
        <fullName evidence="6">Transcriptional regulator, LacI family</fullName>
    </submittedName>
</protein>
<dbReference type="RefSeq" id="WP_091831543.1">
    <property type="nucleotide sequence ID" value="NZ_FNZK01000009.1"/>
</dbReference>
<dbReference type="GO" id="GO:0000976">
    <property type="term" value="F:transcription cis-regulatory region binding"/>
    <property type="evidence" value="ECO:0007669"/>
    <property type="project" value="TreeGrafter"/>
</dbReference>
<evidence type="ECO:0000313" key="6">
    <source>
        <dbReference type="EMBL" id="SEJ52790.1"/>
    </source>
</evidence>
<dbReference type="PROSITE" id="PS00356">
    <property type="entry name" value="HTH_LACI_1"/>
    <property type="match status" value="1"/>
</dbReference>
<dbReference type="AlphaFoldDB" id="A0A1H6ZT72"/>
<dbReference type="CDD" id="cd06283">
    <property type="entry name" value="PBP1_RegR_EndR_KdgR-like"/>
    <property type="match status" value="1"/>
</dbReference>
<dbReference type="EMBL" id="FNZK01000009">
    <property type="protein sequence ID" value="SEJ52790.1"/>
    <property type="molecule type" value="Genomic_DNA"/>
</dbReference>
<feature type="domain" description="HTH cro/C1-type" evidence="5">
    <location>
        <begin position="2"/>
        <end position="54"/>
    </location>
</feature>
<keyword evidence="7" id="KW-1185">Reference proteome</keyword>
<dbReference type="CDD" id="cd01392">
    <property type="entry name" value="HTH_LacI"/>
    <property type="match status" value="1"/>
</dbReference>
<dbReference type="GO" id="GO:0003700">
    <property type="term" value="F:DNA-binding transcription factor activity"/>
    <property type="evidence" value="ECO:0007669"/>
    <property type="project" value="TreeGrafter"/>
</dbReference>
<dbReference type="Proteomes" id="UP000199662">
    <property type="component" value="Unassembled WGS sequence"/>
</dbReference>
<dbReference type="InterPro" id="IPR001387">
    <property type="entry name" value="Cro/C1-type_HTH"/>
</dbReference>
<dbReference type="InterPro" id="IPR028082">
    <property type="entry name" value="Peripla_BP_I"/>
</dbReference>